<dbReference type="AlphaFoldDB" id="A0A8S3THL7"/>
<evidence type="ECO:0000313" key="2">
    <source>
        <dbReference type="EMBL" id="CAG2231172.1"/>
    </source>
</evidence>
<keyword evidence="3" id="KW-1185">Reference proteome</keyword>
<feature type="compositionally biased region" description="Basic and acidic residues" evidence="1">
    <location>
        <begin position="198"/>
        <end position="207"/>
    </location>
</feature>
<dbReference type="OrthoDB" id="10451462at2759"/>
<feature type="compositionally biased region" description="Basic residues" evidence="1">
    <location>
        <begin position="188"/>
        <end position="197"/>
    </location>
</feature>
<comment type="caution">
    <text evidence="2">The sequence shown here is derived from an EMBL/GenBank/DDBJ whole genome shotgun (WGS) entry which is preliminary data.</text>
</comment>
<gene>
    <name evidence="2" type="ORF">MEDL_43908</name>
</gene>
<dbReference type="Proteomes" id="UP000683360">
    <property type="component" value="Unassembled WGS sequence"/>
</dbReference>
<name>A0A8S3THL7_MYTED</name>
<evidence type="ECO:0000256" key="1">
    <source>
        <dbReference type="SAM" id="MobiDB-lite"/>
    </source>
</evidence>
<organism evidence="2 3">
    <name type="scientific">Mytilus edulis</name>
    <name type="common">Blue mussel</name>
    <dbReference type="NCBI Taxonomy" id="6550"/>
    <lineage>
        <taxon>Eukaryota</taxon>
        <taxon>Metazoa</taxon>
        <taxon>Spiralia</taxon>
        <taxon>Lophotrochozoa</taxon>
        <taxon>Mollusca</taxon>
        <taxon>Bivalvia</taxon>
        <taxon>Autobranchia</taxon>
        <taxon>Pteriomorphia</taxon>
        <taxon>Mytilida</taxon>
        <taxon>Mytiloidea</taxon>
        <taxon>Mytilidae</taxon>
        <taxon>Mytilinae</taxon>
        <taxon>Mytilus</taxon>
    </lineage>
</organism>
<evidence type="ECO:0000313" key="3">
    <source>
        <dbReference type="Proteomes" id="UP000683360"/>
    </source>
</evidence>
<feature type="region of interest" description="Disordered" evidence="1">
    <location>
        <begin position="20"/>
        <end position="45"/>
    </location>
</feature>
<feature type="region of interest" description="Disordered" evidence="1">
    <location>
        <begin position="174"/>
        <end position="215"/>
    </location>
</feature>
<feature type="compositionally biased region" description="Basic and acidic residues" evidence="1">
    <location>
        <begin position="20"/>
        <end position="38"/>
    </location>
</feature>
<protein>
    <submittedName>
        <fullName evidence="2">Uncharacterized protein</fullName>
    </submittedName>
</protein>
<proteinExistence type="predicted"/>
<accession>A0A8S3THL7</accession>
<reference evidence="2" key="1">
    <citation type="submission" date="2021-03" db="EMBL/GenBank/DDBJ databases">
        <authorList>
            <person name="Bekaert M."/>
        </authorList>
    </citation>
    <scope>NUCLEOTIDE SEQUENCE</scope>
</reference>
<dbReference type="EMBL" id="CAJPWZ010002131">
    <property type="protein sequence ID" value="CAG2231172.1"/>
    <property type="molecule type" value="Genomic_DNA"/>
</dbReference>
<sequence>MKEELIYTKQRNNYAMNNKENKEEFYRPRNRTAEEPKHVYKNSLSPVSNKSFPLRGVPMQPYVYPPSAKNGGVPMQPFVYPPSAKNGDVPMQAYVYPPSATNGEIHFSPKFFNMYQVQENIHENELQETTFVKNEEIEEVRNGAKSYEQMREEARSKRISILTRAEKLVENISRSDQCSTDDEIKIDKPKHRRKKHGKREEKSRTEAKFIQTKDISSSSDEDKYVLVKTTVSPEPPENVNLELPRFIQPSEYQSNVSLHSNEKKSVISQYVTDSDLPIEVCTI</sequence>